<dbReference type="Gene3D" id="3.20.20.450">
    <property type="entry name" value="EAL domain"/>
    <property type="match status" value="1"/>
</dbReference>
<proteinExistence type="predicted"/>
<dbReference type="InterPro" id="IPR001633">
    <property type="entry name" value="EAL_dom"/>
</dbReference>
<dbReference type="InterPro" id="IPR043128">
    <property type="entry name" value="Rev_trsase/Diguanyl_cyclase"/>
</dbReference>
<dbReference type="GO" id="GO:0071111">
    <property type="term" value="F:cyclic-guanylate-specific phosphodiesterase activity"/>
    <property type="evidence" value="ECO:0007669"/>
    <property type="project" value="InterPro"/>
</dbReference>
<dbReference type="InterPro" id="IPR050706">
    <property type="entry name" value="Cyclic-di-GMP_PDE-like"/>
</dbReference>
<evidence type="ECO:0000313" key="4">
    <source>
        <dbReference type="EMBL" id="CAJ0852996.1"/>
    </source>
</evidence>
<dbReference type="SMART" id="SM00267">
    <property type="entry name" value="GGDEF"/>
    <property type="match status" value="1"/>
</dbReference>
<feature type="domain" description="GGDEF" evidence="3">
    <location>
        <begin position="39"/>
        <end position="177"/>
    </location>
</feature>
<evidence type="ECO:0000256" key="1">
    <source>
        <dbReference type="SAM" id="MobiDB-lite"/>
    </source>
</evidence>
<dbReference type="SMART" id="SM00052">
    <property type="entry name" value="EAL"/>
    <property type="match status" value="1"/>
</dbReference>
<dbReference type="SUPFAM" id="SSF55073">
    <property type="entry name" value="Nucleotide cyclase"/>
    <property type="match status" value="1"/>
</dbReference>
<gene>
    <name evidence="4" type="primary">cph2</name>
    <name evidence="5" type="ORF">R77564_01323</name>
    <name evidence="4" type="ORF">R77567_00780</name>
</gene>
<dbReference type="PANTHER" id="PTHR33121:SF79">
    <property type="entry name" value="CYCLIC DI-GMP PHOSPHODIESTERASE PDED-RELATED"/>
    <property type="match status" value="1"/>
</dbReference>
<reference evidence="4 6" key="1">
    <citation type="submission" date="2023-07" db="EMBL/GenBank/DDBJ databases">
        <authorList>
            <person name="Peeters C."/>
        </authorList>
    </citation>
    <scope>NUCLEOTIDE SEQUENCE</scope>
    <source>
        <strain evidence="5 6">LMG 32965</strain>
        <strain evidence="4">R-77567</strain>
    </source>
</reference>
<dbReference type="EMBL" id="CAUDKO010000002">
    <property type="protein sequence ID" value="CAJ0852996.1"/>
    <property type="molecule type" value="Genomic_DNA"/>
</dbReference>
<dbReference type="Proteomes" id="UP001189792">
    <property type="component" value="Unassembled WGS sequence"/>
</dbReference>
<dbReference type="AlphaFoldDB" id="A0AAD2BWK6"/>
<evidence type="ECO:0000313" key="5">
    <source>
        <dbReference type="EMBL" id="CAJ0866795.1"/>
    </source>
</evidence>
<feature type="domain" description="EAL" evidence="2">
    <location>
        <begin position="209"/>
        <end position="472"/>
    </location>
</feature>
<feature type="compositionally biased region" description="Low complexity" evidence="1">
    <location>
        <begin position="184"/>
        <end position="198"/>
    </location>
</feature>
<dbReference type="Pfam" id="PF00990">
    <property type="entry name" value="GGDEF"/>
    <property type="match status" value="1"/>
</dbReference>
<dbReference type="CDD" id="cd01949">
    <property type="entry name" value="GGDEF"/>
    <property type="match status" value="1"/>
</dbReference>
<feature type="region of interest" description="Disordered" evidence="1">
    <location>
        <begin position="178"/>
        <end position="201"/>
    </location>
</feature>
<dbReference type="PROSITE" id="PS50883">
    <property type="entry name" value="EAL"/>
    <property type="match status" value="1"/>
</dbReference>
<evidence type="ECO:0000313" key="6">
    <source>
        <dbReference type="Proteomes" id="UP001189792"/>
    </source>
</evidence>
<dbReference type="InterPro" id="IPR035919">
    <property type="entry name" value="EAL_sf"/>
</dbReference>
<evidence type="ECO:0000259" key="3">
    <source>
        <dbReference type="PROSITE" id="PS50887"/>
    </source>
</evidence>
<sequence>MSRARSAAPSSLDPISGLPDRERFVQLLAAMPQPARADAIGALLLIGFDHFAEATNTLGPLAARDVIVECASRLEALSVPAANGIAPIVGRIGPETFAVACADFASVQDVHDLARRISAALTRPFITHGYELVCSCSIGMTLFESMPSDAARLIEQADRALYGVQHGAEQSPALYAPAAMPPRTASGTGASGDTGNSSHSDGYDAIAEHPRLAAQLRHALARRQFSLNLQPQLSLTDGRIVGYEFLLRWISPELGGVAPAAFLPILEQTGDIRQVGHWVLDNAAQMLAGLLREESQRAGRNSRHQPGVHAAVNLSVAQLLDPQLSDVVRDIAARHAVPTTRLVFEISEHTLHRANGAAQKAVEALHACGARVAVEDFGATAHSLDCLSTFRPDQVKLDQAVVNAVTNTSDQTMLQRLVTAAHGAGVPVTATRVETAAQLDALRACRCDVIQGYLLSQPFPARWIDDTQDVIAERARDLMP</sequence>
<dbReference type="Gene3D" id="3.30.70.270">
    <property type="match status" value="1"/>
</dbReference>
<dbReference type="SUPFAM" id="SSF141868">
    <property type="entry name" value="EAL domain-like"/>
    <property type="match status" value="1"/>
</dbReference>
<dbReference type="NCBIfam" id="TIGR00254">
    <property type="entry name" value="GGDEF"/>
    <property type="match status" value="1"/>
</dbReference>
<evidence type="ECO:0000259" key="2">
    <source>
        <dbReference type="PROSITE" id="PS50883"/>
    </source>
</evidence>
<name>A0AAD2BWK6_9RALS</name>
<dbReference type="EMBL" id="CAUDLI010000002">
    <property type="protein sequence ID" value="CAJ0866795.1"/>
    <property type="molecule type" value="Genomic_DNA"/>
</dbReference>
<keyword evidence="6" id="KW-1185">Reference proteome</keyword>
<dbReference type="InterPro" id="IPR000160">
    <property type="entry name" value="GGDEF_dom"/>
</dbReference>
<accession>A0AAD2BWK6</accession>
<dbReference type="CDD" id="cd01948">
    <property type="entry name" value="EAL"/>
    <property type="match status" value="1"/>
</dbReference>
<dbReference type="PANTHER" id="PTHR33121">
    <property type="entry name" value="CYCLIC DI-GMP PHOSPHODIESTERASE PDEF"/>
    <property type="match status" value="1"/>
</dbReference>
<comment type="caution">
    <text evidence="4">The sequence shown here is derived from an EMBL/GenBank/DDBJ whole genome shotgun (WGS) entry which is preliminary data.</text>
</comment>
<dbReference type="RefSeq" id="WP_206273536.1">
    <property type="nucleotide sequence ID" value="NZ_CAUDKO010000002.1"/>
</dbReference>
<dbReference type="InterPro" id="IPR029787">
    <property type="entry name" value="Nucleotide_cyclase"/>
</dbReference>
<organism evidence="4 7">
    <name type="scientific">Ralstonia flatus</name>
    <dbReference type="NCBI Taxonomy" id="3058601"/>
    <lineage>
        <taxon>Bacteria</taxon>
        <taxon>Pseudomonadati</taxon>
        <taxon>Pseudomonadota</taxon>
        <taxon>Betaproteobacteria</taxon>
        <taxon>Burkholderiales</taxon>
        <taxon>Burkholderiaceae</taxon>
        <taxon>Ralstonia</taxon>
    </lineage>
</organism>
<evidence type="ECO:0000313" key="7">
    <source>
        <dbReference type="Proteomes" id="UP001190491"/>
    </source>
</evidence>
<dbReference type="Proteomes" id="UP001190491">
    <property type="component" value="Unassembled WGS sequence"/>
</dbReference>
<dbReference type="Pfam" id="PF00563">
    <property type="entry name" value="EAL"/>
    <property type="match status" value="1"/>
</dbReference>
<dbReference type="PROSITE" id="PS50887">
    <property type="entry name" value="GGDEF"/>
    <property type="match status" value="1"/>
</dbReference>
<protein>
    <submittedName>
        <fullName evidence="4">Phytochrome-like protein cph2</fullName>
    </submittedName>
</protein>